<organism evidence="1">
    <name type="scientific">marine sediment metagenome</name>
    <dbReference type="NCBI Taxonomy" id="412755"/>
    <lineage>
        <taxon>unclassified sequences</taxon>
        <taxon>metagenomes</taxon>
        <taxon>ecological metagenomes</taxon>
    </lineage>
</organism>
<sequence>MWSSALHQNVSDLAKSDLLDRANQFIFSTGLNDGASKLCRANMKYGLAQFHLIQEKYGFEPKATFITSPDETISRNAFRWNSGIGYGGRLNWGSGNEKIVFLNVKP</sequence>
<dbReference type="AlphaFoldDB" id="A0A0F9DCX1"/>
<feature type="non-terminal residue" evidence="1">
    <location>
        <position position="106"/>
    </location>
</feature>
<name>A0A0F9DCX1_9ZZZZ</name>
<dbReference type="EMBL" id="LAZR01029464">
    <property type="protein sequence ID" value="KKL59499.1"/>
    <property type="molecule type" value="Genomic_DNA"/>
</dbReference>
<proteinExistence type="predicted"/>
<comment type="caution">
    <text evidence="1">The sequence shown here is derived from an EMBL/GenBank/DDBJ whole genome shotgun (WGS) entry which is preliminary data.</text>
</comment>
<gene>
    <name evidence="1" type="ORF">LCGC14_2214720</name>
</gene>
<evidence type="ECO:0000313" key="1">
    <source>
        <dbReference type="EMBL" id="KKL59499.1"/>
    </source>
</evidence>
<accession>A0A0F9DCX1</accession>
<reference evidence="1" key="1">
    <citation type="journal article" date="2015" name="Nature">
        <title>Complex archaea that bridge the gap between prokaryotes and eukaryotes.</title>
        <authorList>
            <person name="Spang A."/>
            <person name="Saw J.H."/>
            <person name="Jorgensen S.L."/>
            <person name="Zaremba-Niedzwiedzka K."/>
            <person name="Martijn J."/>
            <person name="Lind A.E."/>
            <person name="van Eijk R."/>
            <person name="Schleper C."/>
            <person name="Guy L."/>
            <person name="Ettema T.J."/>
        </authorList>
    </citation>
    <scope>NUCLEOTIDE SEQUENCE</scope>
</reference>
<protein>
    <submittedName>
        <fullName evidence="1">Uncharacterized protein</fullName>
    </submittedName>
</protein>